<feature type="domain" description="Thioredoxin" evidence="7">
    <location>
        <begin position="18"/>
        <end position="139"/>
    </location>
</feature>
<evidence type="ECO:0000256" key="1">
    <source>
        <dbReference type="ARBA" id="ARBA00008987"/>
    </source>
</evidence>
<dbReference type="PANTHER" id="PTHR45663">
    <property type="entry name" value="GEO12009P1"/>
    <property type="match status" value="1"/>
</dbReference>
<protein>
    <recommendedName>
        <fullName evidence="6">Thioredoxin</fullName>
    </recommendedName>
</protein>
<dbReference type="Gene3D" id="3.40.30.10">
    <property type="entry name" value="Glutaredoxin"/>
    <property type="match status" value="1"/>
</dbReference>
<accession>A0A7W5DS72</accession>
<evidence type="ECO:0000256" key="2">
    <source>
        <dbReference type="ARBA" id="ARBA00022448"/>
    </source>
</evidence>
<evidence type="ECO:0000259" key="7">
    <source>
        <dbReference type="PROSITE" id="PS51352"/>
    </source>
</evidence>
<dbReference type="CDD" id="cd02947">
    <property type="entry name" value="TRX_family"/>
    <property type="match status" value="1"/>
</dbReference>
<comment type="caution">
    <text evidence="8">The sequence shown here is derived from an EMBL/GenBank/DDBJ whole genome shotgun (WGS) entry which is preliminary data.</text>
</comment>
<keyword evidence="9" id="KW-1185">Reference proteome</keyword>
<keyword evidence="2" id="KW-0813">Transport</keyword>
<dbReference type="FunFam" id="3.40.30.10:FF:000001">
    <property type="entry name" value="Thioredoxin"/>
    <property type="match status" value="1"/>
</dbReference>
<dbReference type="InterPro" id="IPR005746">
    <property type="entry name" value="Thioredoxin"/>
</dbReference>
<dbReference type="RefSeq" id="WP_221202171.1">
    <property type="nucleotide sequence ID" value="NZ_JACHYB010000001.1"/>
</dbReference>
<organism evidence="8 9">
    <name type="scientific">Microbacter margulisiae</name>
    <dbReference type="NCBI Taxonomy" id="1350067"/>
    <lineage>
        <taxon>Bacteria</taxon>
        <taxon>Pseudomonadati</taxon>
        <taxon>Bacteroidota</taxon>
        <taxon>Bacteroidia</taxon>
        <taxon>Bacteroidales</taxon>
        <taxon>Porphyromonadaceae</taxon>
        <taxon>Microbacter</taxon>
    </lineage>
</organism>
<dbReference type="AlphaFoldDB" id="A0A7W5DS72"/>
<dbReference type="EMBL" id="JACHYB010000001">
    <property type="protein sequence ID" value="MBB3187629.1"/>
    <property type="molecule type" value="Genomic_DNA"/>
</dbReference>
<keyword evidence="4" id="KW-1015">Disulfide bond</keyword>
<dbReference type="PROSITE" id="PS51352">
    <property type="entry name" value="THIOREDOXIN_2"/>
    <property type="match status" value="1"/>
</dbReference>
<keyword evidence="3" id="KW-0249">Electron transport</keyword>
<keyword evidence="5" id="KW-0676">Redox-active center</keyword>
<dbReference type="InterPro" id="IPR036249">
    <property type="entry name" value="Thioredoxin-like_sf"/>
</dbReference>
<dbReference type="GO" id="GO:0015035">
    <property type="term" value="F:protein-disulfide reductase activity"/>
    <property type="evidence" value="ECO:0007669"/>
    <property type="project" value="UniProtKB-UniRule"/>
</dbReference>
<evidence type="ECO:0000313" key="8">
    <source>
        <dbReference type="EMBL" id="MBB3187629.1"/>
    </source>
</evidence>
<evidence type="ECO:0000256" key="6">
    <source>
        <dbReference type="NCBIfam" id="TIGR01068"/>
    </source>
</evidence>
<gene>
    <name evidence="8" type="ORF">FHX64_001792</name>
</gene>
<name>A0A7W5DS72_9PORP</name>
<dbReference type="GO" id="GO:0045454">
    <property type="term" value="P:cell redox homeostasis"/>
    <property type="evidence" value="ECO:0007669"/>
    <property type="project" value="TreeGrafter"/>
</dbReference>
<comment type="similarity">
    <text evidence="1">Belongs to the thioredoxin family.</text>
</comment>
<dbReference type="GO" id="GO:0005829">
    <property type="term" value="C:cytosol"/>
    <property type="evidence" value="ECO:0007669"/>
    <property type="project" value="TreeGrafter"/>
</dbReference>
<evidence type="ECO:0000256" key="5">
    <source>
        <dbReference type="ARBA" id="ARBA00023284"/>
    </source>
</evidence>
<dbReference type="Pfam" id="PF00085">
    <property type="entry name" value="Thioredoxin"/>
    <property type="match status" value="1"/>
</dbReference>
<dbReference type="Proteomes" id="UP000544222">
    <property type="component" value="Unassembled WGS sequence"/>
</dbReference>
<dbReference type="SUPFAM" id="SSF52833">
    <property type="entry name" value="Thioredoxin-like"/>
    <property type="match status" value="1"/>
</dbReference>
<evidence type="ECO:0000313" key="9">
    <source>
        <dbReference type="Proteomes" id="UP000544222"/>
    </source>
</evidence>
<dbReference type="NCBIfam" id="TIGR01068">
    <property type="entry name" value="thioredoxin"/>
    <property type="match status" value="1"/>
</dbReference>
<evidence type="ECO:0000256" key="4">
    <source>
        <dbReference type="ARBA" id="ARBA00023157"/>
    </source>
</evidence>
<proteinExistence type="inferred from homology"/>
<evidence type="ECO:0000256" key="3">
    <source>
        <dbReference type="ARBA" id="ARBA00022982"/>
    </source>
</evidence>
<dbReference type="PANTHER" id="PTHR45663:SF11">
    <property type="entry name" value="GEO12009P1"/>
    <property type="match status" value="1"/>
</dbReference>
<reference evidence="8 9" key="1">
    <citation type="submission" date="2020-08" db="EMBL/GenBank/DDBJ databases">
        <title>Genomic Encyclopedia of Type Strains, Phase IV (KMG-IV): sequencing the most valuable type-strain genomes for metagenomic binning, comparative biology and taxonomic classification.</title>
        <authorList>
            <person name="Goeker M."/>
        </authorList>
    </citation>
    <scope>NUCLEOTIDE SEQUENCE [LARGE SCALE GENOMIC DNA]</scope>
    <source>
        <strain evidence="8 9">DSM 27471</strain>
    </source>
</reference>
<dbReference type="PRINTS" id="PR00421">
    <property type="entry name" value="THIOREDOXIN"/>
</dbReference>
<dbReference type="InterPro" id="IPR013766">
    <property type="entry name" value="Thioredoxin_domain"/>
</dbReference>
<sequence length="139" mass="15661">MTIFFLVLVGLLILIFGYGFYKTQKMRNTPDVPNSEKIKVLSDKTFATQIKNNVVLVDFWASWCMPCKMMAPILNEVAEQATSGVTIGKLNVEHNQATATKYKVRSIPTMILFKDGKEVTRIVGVKSKDFVLKEIAKVK</sequence>